<organism evidence="5 6">
    <name type="scientific">Porphyromonas canoris</name>
    <dbReference type="NCBI Taxonomy" id="36875"/>
    <lineage>
        <taxon>Bacteria</taxon>
        <taxon>Pseudomonadati</taxon>
        <taxon>Bacteroidota</taxon>
        <taxon>Bacteroidia</taxon>
        <taxon>Bacteroidales</taxon>
        <taxon>Porphyromonadaceae</taxon>
        <taxon>Porphyromonas</taxon>
    </lineage>
</organism>
<dbReference type="EMBL" id="JQZV01000010">
    <property type="protein sequence ID" value="KGN92451.1"/>
    <property type="molecule type" value="Genomic_DNA"/>
</dbReference>
<keyword evidence="6" id="KW-1185">Reference proteome</keyword>
<keyword evidence="2" id="KW-0238">DNA-binding</keyword>
<dbReference type="PANTHER" id="PTHR30349">
    <property type="entry name" value="PHAGE INTEGRASE-RELATED"/>
    <property type="match status" value="1"/>
</dbReference>
<comment type="caution">
    <text evidence="5">The sequence shown here is derived from an EMBL/GenBank/DDBJ whole genome shotgun (WGS) entry which is preliminary data.</text>
</comment>
<dbReference type="CDD" id="cd01185">
    <property type="entry name" value="INTN1_C_like"/>
    <property type="match status" value="1"/>
</dbReference>
<dbReference type="InterPro" id="IPR025269">
    <property type="entry name" value="SAM-like_dom"/>
</dbReference>
<dbReference type="InterPro" id="IPR011010">
    <property type="entry name" value="DNA_brk_join_enz"/>
</dbReference>
<dbReference type="InterPro" id="IPR010998">
    <property type="entry name" value="Integrase_recombinase_N"/>
</dbReference>
<dbReference type="Proteomes" id="UP000030101">
    <property type="component" value="Unassembled WGS sequence"/>
</dbReference>
<proteinExistence type="inferred from homology"/>
<dbReference type="RefSeq" id="WP_036790656.1">
    <property type="nucleotide sequence ID" value="NZ_JQZV01000010.1"/>
</dbReference>
<dbReference type="Gene3D" id="1.10.150.130">
    <property type="match status" value="1"/>
</dbReference>
<evidence type="ECO:0000256" key="2">
    <source>
        <dbReference type="ARBA" id="ARBA00023125"/>
    </source>
</evidence>
<dbReference type="InterPro" id="IPR002104">
    <property type="entry name" value="Integrase_catalytic"/>
</dbReference>
<dbReference type="InterPro" id="IPR013762">
    <property type="entry name" value="Integrase-like_cat_sf"/>
</dbReference>
<dbReference type="SUPFAM" id="SSF56349">
    <property type="entry name" value="DNA breaking-rejoining enzymes"/>
    <property type="match status" value="1"/>
</dbReference>
<evidence type="ECO:0000313" key="5">
    <source>
        <dbReference type="EMBL" id="KGN92451.1"/>
    </source>
</evidence>
<reference evidence="5 6" key="1">
    <citation type="submission" date="2014-08" db="EMBL/GenBank/DDBJ databases">
        <title>Porphyromonas canoris strain:OH2762 Genome sequencing.</title>
        <authorList>
            <person name="Wallis C."/>
            <person name="Deusch O."/>
            <person name="O'Flynn C."/>
            <person name="Davis I."/>
            <person name="Jospin G."/>
            <person name="Darling A.E."/>
            <person name="Coil D.A."/>
            <person name="Alexiev A."/>
            <person name="Horsfall A."/>
            <person name="Kirkwood N."/>
            <person name="Harris S."/>
            <person name="Eisen J.A."/>
        </authorList>
    </citation>
    <scope>NUCLEOTIDE SEQUENCE [LARGE SCALE GENOMIC DNA]</scope>
    <source>
        <strain evidence="6">COT-108 OH2762</strain>
    </source>
</reference>
<evidence type="ECO:0000313" key="6">
    <source>
        <dbReference type="Proteomes" id="UP000030101"/>
    </source>
</evidence>
<gene>
    <name evidence="5" type="ORF">HQ43_05365</name>
</gene>
<protein>
    <submittedName>
        <fullName evidence="5">Integrase</fullName>
    </submittedName>
</protein>
<dbReference type="Pfam" id="PF17293">
    <property type="entry name" value="Arm-DNA-bind_5"/>
    <property type="match status" value="1"/>
</dbReference>
<evidence type="ECO:0000256" key="1">
    <source>
        <dbReference type="ARBA" id="ARBA00008857"/>
    </source>
</evidence>
<dbReference type="Gene3D" id="1.10.443.10">
    <property type="entry name" value="Intergrase catalytic core"/>
    <property type="match status" value="1"/>
</dbReference>
<feature type="domain" description="Tyr recombinase" evidence="4">
    <location>
        <begin position="220"/>
        <end position="396"/>
    </location>
</feature>
<name>A0ABR4XLE2_9PORP</name>
<keyword evidence="3" id="KW-0233">DNA recombination</keyword>
<dbReference type="PROSITE" id="PS51898">
    <property type="entry name" value="TYR_RECOMBINASE"/>
    <property type="match status" value="1"/>
</dbReference>
<dbReference type="PANTHER" id="PTHR30349:SF64">
    <property type="entry name" value="PROPHAGE INTEGRASE INTD-RELATED"/>
    <property type="match status" value="1"/>
</dbReference>
<comment type="similarity">
    <text evidence="1">Belongs to the 'phage' integrase family.</text>
</comment>
<evidence type="ECO:0000256" key="3">
    <source>
        <dbReference type="ARBA" id="ARBA00023172"/>
    </source>
</evidence>
<dbReference type="Pfam" id="PF13102">
    <property type="entry name" value="Phage_int_SAM_5"/>
    <property type="match status" value="1"/>
</dbReference>
<accession>A0ABR4XLE2</accession>
<dbReference type="InterPro" id="IPR050090">
    <property type="entry name" value="Tyrosine_recombinase_XerCD"/>
</dbReference>
<evidence type="ECO:0000259" key="4">
    <source>
        <dbReference type="PROSITE" id="PS51898"/>
    </source>
</evidence>
<dbReference type="Pfam" id="PF00589">
    <property type="entry name" value="Phage_integrase"/>
    <property type="match status" value="1"/>
</dbReference>
<dbReference type="InterPro" id="IPR035386">
    <property type="entry name" value="Arm-DNA-bind_5"/>
</dbReference>
<sequence length="421" mass="48405">MARSTFKHIFYINRSKQKKSGRCPLMGRITIDGEQVQYSLGEDIAPEDWDSRLGRAKGKNEDTQKLNRLIQEYHAKAERLYQSLLWEQGYISADLLKRELLKPEASKAYLIEEANRFIAEKQPCVGKTVAKPTFSNYIYATQLIQAYLRELLAREDIAYSELSYSFIEGLDFYLKKERGLSLATIQIVVIFLRKLIGIGQQQRYITADPFVDYKAELPQRTRRYLTTEELQRVLETPIKDKQFERARLLFLFCAFTGLARIDMQRLKPKHIIRYADGTAEIRIKRQKTDVEASVPLLPIAEQILSLFIEGKAEDELIFPNLTVRKASFACVNIGQICRIDKGLTFHMARHTFATTLCLSNGIAMETLSKMLGHSSIDTTQIYGKITDHKIQEDMTALAERQQAEFKDYCTAIMRQAEPSTA</sequence>